<sequence length="126" mass="13264">MKVQDTRRGASPVLFSYSEQRSSAAASDLVSFGGSECEAMDDSISLAAFDAEKLSGSSHDPVPLPSSEPSVASTGMDAELFRNKLFKVLDQMAAGDPDILLQALKVARGRNQPSRKSLSAADAGSR</sequence>
<accession>A0AA88QFC6</accession>
<dbReference type="AlphaFoldDB" id="A0AA88QFC6"/>
<dbReference type="EMBL" id="JAUYZG010000003">
    <property type="protein sequence ID" value="KAK2911406.1"/>
    <property type="molecule type" value="Genomic_DNA"/>
</dbReference>
<gene>
    <name evidence="1" type="ORF">Q8A67_003539</name>
</gene>
<organism evidence="1 2">
    <name type="scientific">Cirrhinus molitorella</name>
    <name type="common">mud carp</name>
    <dbReference type="NCBI Taxonomy" id="172907"/>
    <lineage>
        <taxon>Eukaryota</taxon>
        <taxon>Metazoa</taxon>
        <taxon>Chordata</taxon>
        <taxon>Craniata</taxon>
        <taxon>Vertebrata</taxon>
        <taxon>Euteleostomi</taxon>
        <taxon>Actinopterygii</taxon>
        <taxon>Neopterygii</taxon>
        <taxon>Teleostei</taxon>
        <taxon>Ostariophysi</taxon>
        <taxon>Cypriniformes</taxon>
        <taxon>Cyprinidae</taxon>
        <taxon>Labeoninae</taxon>
        <taxon>Labeonini</taxon>
        <taxon>Cirrhinus</taxon>
    </lineage>
</organism>
<protein>
    <submittedName>
        <fullName evidence="1">Uncharacterized protein</fullName>
    </submittedName>
</protein>
<reference evidence="1" key="1">
    <citation type="submission" date="2023-08" db="EMBL/GenBank/DDBJ databases">
        <title>Chromosome-level Genome Assembly of mud carp (Cirrhinus molitorella).</title>
        <authorList>
            <person name="Liu H."/>
        </authorList>
    </citation>
    <scope>NUCLEOTIDE SEQUENCE</scope>
    <source>
        <strain evidence="1">Prfri</strain>
        <tissue evidence="1">Muscle</tissue>
    </source>
</reference>
<comment type="caution">
    <text evidence="1">The sequence shown here is derived from an EMBL/GenBank/DDBJ whole genome shotgun (WGS) entry which is preliminary data.</text>
</comment>
<keyword evidence="2" id="KW-1185">Reference proteome</keyword>
<evidence type="ECO:0000313" key="2">
    <source>
        <dbReference type="Proteomes" id="UP001187343"/>
    </source>
</evidence>
<evidence type="ECO:0000313" key="1">
    <source>
        <dbReference type="EMBL" id="KAK2911406.1"/>
    </source>
</evidence>
<proteinExistence type="predicted"/>
<name>A0AA88QFC6_9TELE</name>
<dbReference type="Proteomes" id="UP001187343">
    <property type="component" value="Unassembled WGS sequence"/>
</dbReference>